<evidence type="ECO:0000256" key="7">
    <source>
        <dbReference type="SAM" id="MobiDB-lite"/>
    </source>
</evidence>
<feature type="domain" description="DRBM" evidence="8">
    <location>
        <begin position="174"/>
        <end position="242"/>
    </location>
</feature>
<dbReference type="Pfam" id="PF00035">
    <property type="entry name" value="dsrm"/>
    <property type="match status" value="3"/>
</dbReference>
<sequence>MQEILLEDQLRSQLVLQDQTNLVPDAHHQQAQQNRRRKVKKAQPKSDLSENVDVGESLKNEIDFLPMKTPISILQELLSRRGITPNYELVQIEGAVHEPSFRYRVSFNDKDAMGVGRSKKEAKHAAAKALIDKLTGMNISDQFYQQKGSFNNNGGTGGAATGNQSFDEKNSTGNPIGILQELCMQRHWPPPQYEVEVEIGLPHCREFTIACCVLKFREVGTGKSKKVAKRQAAQRMWERLQNQSLDQNEIVQSCIDEANDENMCLNTKDVNYVAFLHEIATEHQFEVTYVEIEEKSLSGRYQCLVQLSTLPVAVCQGSGANSKEAQSSAAKAALEYLKIMTKKFYRHITTCVR</sequence>
<keyword evidence="5" id="KW-0943">RNA-mediated gene silencing</keyword>
<dbReference type="SMART" id="SM00358">
    <property type="entry name" value="DSRM"/>
    <property type="match status" value="3"/>
</dbReference>
<gene>
    <name evidence="9" type="ORF">PVAND_004502</name>
</gene>
<reference evidence="9" key="1">
    <citation type="submission" date="2021-03" db="EMBL/GenBank/DDBJ databases">
        <title>Chromosome level genome of the anhydrobiotic midge Polypedilum vanderplanki.</title>
        <authorList>
            <person name="Yoshida Y."/>
            <person name="Kikawada T."/>
            <person name="Gusev O."/>
        </authorList>
    </citation>
    <scope>NUCLEOTIDE SEQUENCE</scope>
    <source>
        <strain evidence="9">NIAS01</strain>
        <tissue evidence="9">Whole body or cell culture</tissue>
    </source>
</reference>
<feature type="region of interest" description="Disordered" evidence="7">
    <location>
        <begin position="26"/>
        <end position="50"/>
    </location>
</feature>
<feature type="compositionally biased region" description="Basic residues" evidence="7">
    <location>
        <begin position="34"/>
        <end position="43"/>
    </location>
</feature>
<dbReference type="GO" id="GO:0005634">
    <property type="term" value="C:nucleus"/>
    <property type="evidence" value="ECO:0007669"/>
    <property type="project" value="TreeGrafter"/>
</dbReference>
<evidence type="ECO:0000313" key="9">
    <source>
        <dbReference type="EMBL" id="KAG5674542.1"/>
    </source>
</evidence>
<comment type="caution">
    <text evidence="9">The sequence shown here is derived from an EMBL/GenBank/DDBJ whole genome shotgun (WGS) entry which is preliminary data.</text>
</comment>
<protein>
    <recommendedName>
        <fullName evidence="8">DRBM domain-containing protein</fullName>
    </recommendedName>
</protein>
<dbReference type="InterPro" id="IPR014720">
    <property type="entry name" value="dsRBD_dom"/>
</dbReference>
<comment type="subcellular location">
    <subcellularLocation>
        <location evidence="1">Cytoplasm</location>
    </subcellularLocation>
</comment>
<dbReference type="Proteomes" id="UP001107558">
    <property type="component" value="Chromosome 2"/>
</dbReference>
<dbReference type="PANTHER" id="PTHR46205:SF3">
    <property type="entry name" value="LOQUACIOUS, ISOFORM B"/>
    <property type="match status" value="1"/>
</dbReference>
<dbReference type="CDD" id="cd19864">
    <property type="entry name" value="DSRM_PRKRA-like_rpt3"/>
    <property type="match status" value="1"/>
</dbReference>
<dbReference type="EMBL" id="JADBJN010000002">
    <property type="protein sequence ID" value="KAG5674542.1"/>
    <property type="molecule type" value="Genomic_DNA"/>
</dbReference>
<name>A0A9J6BZB1_POLVA</name>
<organism evidence="9 10">
    <name type="scientific">Polypedilum vanderplanki</name>
    <name type="common">Sleeping chironomid midge</name>
    <dbReference type="NCBI Taxonomy" id="319348"/>
    <lineage>
        <taxon>Eukaryota</taxon>
        <taxon>Metazoa</taxon>
        <taxon>Ecdysozoa</taxon>
        <taxon>Arthropoda</taxon>
        <taxon>Hexapoda</taxon>
        <taxon>Insecta</taxon>
        <taxon>Pterygota</taxon>
        <taxon>Neoptera</taxon>
        <taxon>Endopterygota</taxon>
        <taxon>Diptera</taxon>
        <taxon>Nematocera</taxon>
        <taxon>Chironomoidea</taxon>
        <taxon>Chironomidae</taxon>
        <taxon>Chironominae</taxon>
        <taxon>Polypedilum</taxon>
        <taxon>Polypedilum</taxon>
    </lineage>
</organism>
<dbReference type="GO" id="GO:0030422">
    <property type="term" value="P:siRNA processing"/>
    <property type="evidence" value="ECO:0007669"/>
    <property type="project" value="TreeGrafter"/>
</dbReference>
<dbReference type="OrthoDB" id="10056847at2759"/>
<keyword evidence="10" id="KW-1185">Reference proteome</keyword>
<feature type="domain" description="DRBM" evidence="8">
    <location>
        <begin position="69"/>
        <end position="136"/>
    </location>
</feature>
<dbReference type="InterPro" id="IPR051247">
    <property type="entry name" value="RLC_Component"/>
</dbReference>
<dbReference type="AlphaFoldDB" id="A0A9J6BZB1"/>
<evidence type="ECO:0000256" key="3">
    <source>
        <dbReference type="ARBA" id="ARBA00022737"/>
    </source>
</evidence>
<evidence type="ECO:0000313" key="10">
    <source>
        <dbReference type="Proteomes" id="UP001107558"/>
    </source>
</evidence>
<evidence type="ECO:0000259" key="8">
    <source>
        <dbReference type="PROSITE" id="PS50137"/>
    </source>
</evidence>
<keyword evidence="3" id="KW-0677">Repeat</keyword>
<dbReference type="CDD" id="cd19863">
    <property type="entry name" value="DSRM_PRKRA-like_rpt2"/>
    <property type="match status" value="1"/>
</dbReference>
<dbReference type="GO" id="GO:0003725">
    <property type="term" value="F:double-stranded RNA binding"/>
    <property type="evidence" value="ECO:0007669"/>
    <property type="project" value="TreeGrafter"/>
</dbReference>
<keyword evidence="2" id="KW-0963">Cytoplasm</keyword>
<evidence type="ECO:0000256" key="4">
    <source>
        <dbReference type="ARBA" id="ARBA00022884"/>
    </source>
</evidence>
<dbReference type="SUPFAM" id="SSF54768">
    <property type="entry name" value="dsRNA-binding domain-like"/>
    <property type="match status" value="3"/>
</dbReference>
<dbReference type="FunFam" id="3.30.160.20:FF:000007">
    <property type="entry name" value="Double-stranded RNA-binding protein Staufen homolog 1"/>
    <property type="match status" value="1"/>
</dbReference>
<dbReference type="GO" id="GO:0070920">
    <property type="term" value="P:regulation of regulatory ncRNA processing"/>
    <property type="evidence" value="ECO:0007669"/>
    <property type="project" value="TreeGrafter"/>
</dbReference>
<dbReference type="GO" id="GO:0005737">
    <property type="term" value="C:cytoplasm"/>
    <property type="evidence" value="ECO:0007669"/>
    <property type="project" value="UniProtKB-SubCell"/>
</dbReference>
<dbReference type="GO" id="GO:0035197">
    <property type="term" value="F:siRNA binding"/>
    <property type="evidence" value="ECO:0007669"/>
    <property type="project" value="TreeGrafter"/>
</dbReference>
<dbReference type="GO" id="GO:0070578">
    <property type="term" value="C:RISC-loading complex"/>
    <property type="evidence" value="ECO:0007669"/>
    <property type="project" value="UniProtKB-ARBA"/>
</dbReference>
<dbReference type="PANTHER" id="PTHR46205">
    <property type="entry name" value="LOQUACIOUS, ISOFORM B"/>
    <property type="match status" value="1"/>
</dbReference>
<evidence type="ECO:0000256" key="6">
    <source>
        <dbReference type="PROSITE-ProRule" id="PRU00266"/>
    </source>
</evidence>
<dbReference type="GO" id="GO:0048477">
    <property type="term" value="P:oogenesis"/>
    <property type="evidence" value="ECO:0007669"/>
    <property type="project" value="UniProtKB-ARBA"/>
</dbReference>
<keyword evidence="4 6" id="KW-0694">RNA-binding</keyword>
<feature type="domain" description="DRBM" evidence="8">
    <location>
        <begin position="271"/>
        <end position="339"/>
    </location>
</feature>
<accession>A0A9J6BZB1</accession>
<dbReference type="GO" id="GO:0016442">
    <property type="term" value="C:RISC complex"/>
    <property type="evidence" value="ECO:0007669"/>
    <property type="project" value="TreeGrafter"/>
</dbReference>
<dbReference type="PROSITE" id="PS50137">
    <property type="entry name" value="DS_RBD"/>
    <property type="match status" value="3"/>
</dbReference>
<proteinExistence type="predicted"/>
<dbReference type="FunFam" id="3.30.160.20:FF:000120">
    <property type="entry name" value="RISC-loading complex subunit TARBP2"/>
    <property type="match status" value="1"/>
</dbReference>
<evidence type="ECO:0000256" key="5">
    <source>
        <dbReference type="ARBA" id="ARBA00023158"/>
    </source>
</evidence>
<evidence type="ECO:0000256" key="2">
    <source>
        <dbReference type="ARBA" id="ARBA00022490"/>
    </source>
</evidence>
<dbReference type="CDD" id="cd19862">
    <property type="entry name" value="DSRM_PRKRA-like_rpt1"/>
    <property type="match status" value="1"/>
</dbReference>
<dbReference type="Gene3D" id="3.30.160.20">
    <property type="match status" value="3"/>
</dbReference>
<evidence type="ECO:0000256" key="1">
    <source>
        <dbReference type="ARBA" id="ARBA00004496"/>
    </source>
</evidence>